<evidence type="ECO:0000313" key="5">
    <source>
        <dbReference type="Proteomes" id="UP000516696"/>
    </source>
</evidence>
<dbReference type="Proteomes" id="UP000516696">
    <property type="component" value="Chromosome"/>
</dbReference>
<dbReference type="AlphaFoldDB" id="A0AAE7T0D6"/>
<gene>
    <name evidence="4" type="ORF">EGM181_07480</name>
    <name evidence="3" type="ORF">HWH42_11645</name>
</gene>
<dbReference type="SUPFAM" id="SSF51735">
    <property type="entry name" value="NAD(P)-binding Rossmann-fold domains"/>
    <property type="match status" value="1"/>
</dbReference>
<feature type="domain" description="NAD-dependent epimerase/dehydratase" evidence="2">
    <location>
        <begin position="4"/>
        <end position="247"/>
    </location>
</feature>
<accession>A0AAE7T0D6</accession>
<protein>
    <submittedName>
        <fullName evidence="4">NAD-dependent epimerase/dehydratase family protein</fullName>
    </submittedName>
</protein>
<reference evidence="4 5" key="1">
    <citation type="submission" date="2020-03" db="EMBL/GenBank/DDBJ databases">
        <title>Characterization of ganglioside-mimicking enterococci.</title>
        <authorList>
            <person name="Patry R.T."/>
            <person name="Nothaft H."/>
            <person name="Bridger R."/>
            <person name="Shajahan A."/>
            <person name="Huynh S."/>
            <person name="Sanchez S."/>
            <person name="Azadi P."/>
            <person name="Cooper K."/>
            <person name="Miller W.G."/>
            <person name="Parker C.T."/>
            <person name="Wells L."/>
            <person name="Szymanski C.M."/>
        </authorList>
    </citation>
    <scope>NUCLEOTIDE SEQUENCE [LARGE SCALE GENOMIC DNA]</scope>
    <source>
        <strain evidence="4 5">EGM181</strain>
    </source>
</reference>
<evidence type="ECO:0000256" key="1">
    <source>
        <dbReference type="ARBA" id="ARBA00007637"/>
    </source>
</evidence>
<evidence type="ECO:0000313" key="6">
    <source>
        <dbReference type="Proteomes" id="UP000571857"/>
    </source>
</evidence>
<dbReference type="RefSeq" id="WP_086269263.1">
    <property type="nucleotide sequence ID" value="NZ_CABEIK010000001.1"/>
</dbReference>
<proteinExistence type="inferred from homology"/>
<dbReference type="Proteomes" id="UP000571857">
    <property type="component" value="Unassembled WGS sequence"/>
</dbReference>
<dbReference type="Pfam" id="PF01370">
    <property type="entry name" value="Epimerase"/>
    <property type="match status" value="1"/>
</dbReference>
<dbReference type="EMBL" id="JABXJK010000064">
    <property type="protein sequence ID" value="MBA0973217.1"/>
    <property type="molecule type" value="Genomic_DNA"/>
</dbReference>
<reference evidence="3 6" key="2">
    <citation type="submission" date="2020-06" db="EMBL/GenBank/DDBJ databases">
        <title>Crossreactivity between MHC class I-restricted antigens from cancer cells and an enterococcal bacteriophage.</title>
        <authorList>
            <person name="Fluckiger A."/>
            <person name="Daillere R."/>
            <person name="Sassi M."/>
            <person name="Cattoir V."/>
            <person name="Kroemer G."/>
            <person name="Zitvogel L."/>
        </authorList>
    </citation>
    <scope>NUCLEOTIDE SEQUENCE [LARGE SCALE GENOMIC DNA]</scope>
    <source>
        <strain evidence="3 6">EG4</strain>
    </source>
</reference>
<dbReference type="EMBL" id="CP050485">
    <property type="protein sequence ID" value="QOG27096.1"/>
    <property type="molecule type" value="Genomic_DNA"/>
</dbReference>
<organism evidence="4 5">
    <name type="scientific">Enterococcus gallinarum</name>
    <dbReference type="NCBI Taxonomy" id="1353"/>
    <lineage>
        <taxon>Bacteria</taxon>
        <taxon>Bacillati</taxon>
        <taxon>Bacillota</taxon>
        <taxon>Bacilli</taxon>
        <taxon>Lactobacillales</taxon>
        <taxon>Enterococcaceae</taxon>
        <taxon>Enterococcus</taxon>
    </lineage>
</organism>
<evidence type="ECO:0000259" key="2">
    <source>
        <dbReference type="Pfam" id="PF01370"/>
    </source>
</evidence>
<evidence type="ECO:0000313" key="4">
    <source>
        <dbReference type="EMBL" id="QOG27096.1"/>
    </source>
</evidence>
<evidence type="ECO:0000313" key="3">
    <source>
        <dbReference type="EMBL" id="MBA0973217.1"/>
    </source>
</evidence>
<sequence>MRYLVTGGAGFIGSTLVNNLEKNNNEIVVIDNLSMGKRENLNSSPKITFFEKDVRNRDFVNKLFAEYQFDYIFHLAAVASVADSIERPFETHQVNMEATLDLLELAKETQKNLKRFVFASSAAVYGDDQVLPKSEISRIKPLSPYAIDKYSSEQYVLLYNTLYGLPTSAVRFFNVYGPNQNPSSPYSGVLSIITNHFKKIRNNEKDVFTIFGDGSQTRDFVYVEDVLQALKLVSEKEEALGEVFNVGTGAPSSINDVLGIYESEMNIKPIIQFEESRKGDIKDSVADISKLKKIGFSPNYSLDEGIAEYLKEEIQY</sequence>
<dbReference type="PANTHER" id="PTHR43000">
    <property type="entry name" value="DTDP-D-GLUCOSE 4,6-DEHYDRATASE-RELATED"/>
    <property type="match status" value="1"/>
</dbReference>
<dbReference type="PRINTS" id="PR01713">
    <property type="entry name" value="NUCEPIMERASE"/>
</dbReference>
<comment type="similarity">
    <text evidence="1">Belongs to the NAD(P)-dependent epimerase/dehydratase family.</text>
</comment>
<dbReference type="InterPro" id="IPR001509">
    <property type="entry name" value="Epimerase_deHydtase"/>
</dbReference>
<name>A0AAE7T0D6_ENTGA</name>
<dbReference type="Gene3D" id="3.40.50.720">
    <property type="entry name" value="NAD(P)-binding Rossmann-like Domain"/>
    <property type="match status" value="1"/>
</dbReference>
<dbReference type="InterPro" id="IPR036291">
    <property type="entry name" value="NAD(P)-bd_dom_sf"/>
</dbReference>